<feature type="compositionally biased region" description="Low complexity" evidence="1">
    <location>
        <begin position="172"/>
        <end position="184"/>
    </location>
</feature>
<keyword evidence="3" id="KW-1185">Reference proteome</keyword>
<name>A0ABN9X7L9_9DINO</name>
<feature type="compositionally biased region" description="Basic residues" evidence="1">
    <location>
        <begin position="105"/>
        <end position="119"/>
    </location>
</feature>
<feature type="region of interest" description="Disordered" evidence="1">
    <location>
        <begin position="96"/>
        <end position="149"/>
    </location>
</feature>
<accession>A0ABN9X7L9</accession>
<feature type="compositionally biased region" description="Low complexity" evidence="1">
    <location>
        <begin position="194"/>
        <end position="214"/>
    </location>
</feature>
<proteinExistence type="predicted"/>
<evidence type="ECO:0000313" key="3">
    <source>
        <dbReference type="Proteomes" id="UP001189429"/>
    </source>
</evidence>
<feature type="compositionally biased region" description="Basic and acidic residues" evidence="1">
    <location>
        <begin position="20"/>
        <end position="37"/>
    </location>
</feature>
<evidence type="ECO:0000256" key="1">
    <source>
        <dbReference type="SAM" id="MobiDB-lite"/>
    </source>
</evidence>
<feature type="compositionally biased region" description="Basic residues" evidence="1">
    <location>
        <begin position="215"/>
        <end position="235"/>
    </location>
</feature>
<evidence type="ECO:0000313" key="2">
    <source>
        <dbReference type="EMBL" id="CAK0895357.1"/>
    </source>
</evidence>
<reference evidence="2" key="1">
    <citation type="submission" date="2023-10" db="EMBL/GenBank/DDBJ databases">
        <authorList>
            <person name="Chen Y."/>
            <person name="Shah S."/>
            <person name="Dougan E. K."/>
            <person name="Thang M."/>
            <person name="Chan C."/>
        </authorList>
    </citation>
    <scope>NUCLEOTIDE SEQUENCE [LARGE SCALE GENOMIC DNA]</scope>
</reference>
<protein>
    <submittedName>
        <fullName evidence="2">Uncharacterized protein</fullName>
    </submittedName>
</protein>
<gene>
    <name evidence="2" type="ORF">PCOR1329_LOCUS74125</name>
</gene>
<feature type="region of interest" description="Disordered" evidence="1">
    <location>
        <begin position="1"/>
        <end position="79"/>
    </location>
</feature>
<feature type="non-terminal residue" evidence="2">
    <location>
        <position position="235"/>
    </location>
</feature>
<organism evidence="2 3">
    <name type="scientific">Prorocentrum cordatum</name>
    <dbReference type="NCBI Taxonomy" id="2364126"/>
    <lineage>
        <taxon>Eukaryota</taxon>
        <taxon>Sar</taxon>
        <taxon>Alveolata</taxon>
        <taxon>Dinophyceae</taxon>
        <taxon>Prorocentrales</taxon>
        <taxon>Prorocentraceae</taxon>
        <taxon>Prorocentrum</taxon>
    </lineage>
</organism>
<dbReference type="Proteomes" id="UP001189429">
    <property type="component" value="Unassembled WGS sequence"/>
</dbReference>
<feature type="compositionally biased region" description="Basic and acidic residues" evidence="1">
    <location>
        <begin position="64"/>
        <end position="73"/>
    </location>
</feature>
<comment type="caution">
    <text evidence="2">The sequence shown here is derived from an EMBL/GenBank/DDBJ whole genome shotgun (WGS) entry which is preliminary data.</text>
</comment>
<sequence length="235" mass="24874">RGSESGAHSQAAAGGPNEGPSEKANARGAQRRRDSDRAQSGGPRPAGTAQQGALAGTASCFARPESRGGRELRVYPWEPPLPWRAQVGTVLRIGKAAAAAAAPARCKRRRRSRRRRRERRGTAAPPLTQRRAAPRSRRRQRVEVQPQAVRAAPLGCGASSSISLHLGVVAPPSAASAAASRGPRGCPPAPGPRAPAGRTSDRGQPPLLRLGGRPRPARRRPRAAAPTGRRRRPRR</sequence>
<feature type="compositionally biased region" description="Low complexity" evidence="1">
    <location>
        <begin position="46"/>
        <end position="58"/>
    </location>
</feature>
<feature type="non-terminal residue" evidence="2">
    <location>
        <position position="1"/>
    </location>
</feature>
<dbReference type="EMBL" id="CAUYUJ010020026">
    <property type="protein sequence ID" value="CAK0895357.1"/>
    <property type="molecule type" value="Genomic_DNA"/>
</dbReference>
<feature type="region of interest" description="Disordered" evidence="1">
    <location>
        <begin position="172"/>
        <end position="235"/>
    </location>
</feature>